<keyword evidence="4" id="KW-1185">Reference proteome</keyword>
<dbReference type="SUPFAM" id="SSF52200">
    <property type="entry name" value="Toll/Interleukin receptor TIR domain"/>
    <property type="match status" value="1"/>
</dbReference>
<dbReference type="InterPro" id="IPR035897">
    <property type="entry name" value="Toll_tir_struct_dom_sf"/>
</dbReference>
<dbReference type="NCBIfam" id="NF040586">
    <property type="entry name" value="FxSxx_TPR"/>
    <property type="match status" value="1"/>
</dbReference>
<dbReference type="Gene3D" id="1.25.40.10">
    <property type="entry name" value="Tetratricopeptide repeat domain"/>
    <property type="match status" value="3"/>
</dbReference>
<organism evidence="3 4">
    <name type="scientific">Sphaerisporangium dianthi</name>
    <dbReference type="NCBI Taxonomy" id="1436120"/>
    <lineage>
        <taxon>Bacteria</taxon>
        <taxon>Bacillati</taxon>
        <taxon>Actinomycetota</taxon>
        <taxon>Actinomycetes</taxon>
        <taxon>Streptosporangiales</taxon>
        <taxon>Streptosporangiaceae</taxon>
        <taxon>Sphaerisporangium</taxon>
    </lineage>
</organism>
<evidence type="ECO:0000259" key="2">
    <source>
        <dbReference type="Pfam" id="PF25000"/>
    </source>
</evidence>
<dbReference type="Proteomes" id="UP001596004">
    <property type="component" value="Unassembled WGS sequence"/>
</dbReference>
<gene>
    <name evidence="3" type="primary">fxsT</name>
    <name evidence="3" type="ORF">ACFO60_10375</name>
</gene>
<evidence type="ECO:0000259" key="1">
    <source>
        <dbReference type="Pfam" id="PF13676"/>
    </source>
</evidence>
<feature type="domain" description="DUF7779" evidence="2">
    <location>
        <begin position="727"/>
        <end position="816"/>
    </location>
</feature>
<dbReference type="Gene3D" id="3.40.50.10140">
    <property type="entry name" value="Toll/interleukin-1 receptor homology (TIR) domain"/>
    <property type="match status" value="1"/>
</dbReference>
<dbReference type="InterPro" id="IPR000157">
    <property type="entry name" value="TIR_dom"/>
</dbReference>
<dbReference type="InterPro" id="IPR056681">
    <property type="entry name" value="DUF7779"/>
</dbReference>
<dbReference type="Pfam" id="PF13424">
    <property type="entry name" value="TPR_12"/>
    <property type="match status" value="2"/>
</dbReference>
<protein>
    <submittedName>
        <fullName evidence="3">FxSxx-COOH system tetratricopeptide repeat protein</fullName>
    </submittedName>
</protein>
<dbReference type="SUPFAM" id="SSF48452">
    <property type="entry name" value="TPR-like"/>
    <property type="match status" value="3"/>
</dbReference>
<proteinExistence type="predicted"/>
<dbReference type="PANTHER" id="PTHR46082:SF6">
    <property type="entry name" value="AAA+ ATPASE DOMAIN-CONTAINING PROTEIN-RELATED"/>
    <property type="match status" value="1"/>
</dbReference>
<dbReference type="EMBL" id="JBHSFP010000005">
    <property type="protein sequence ID" value="MFC4531168.1"/>
    <property type="molecule type" value="Genomic_DNA"/>
</dbReference>
<dbReference type="Pfam" id="PF25000">
    <property type="entry name" value="DUF7779"/>
    <property type="match status" value="1"/>
</dbReference>
<dbReference type="Pfam" id="PF13676">
    <property type="entry name" value="TIR_2"/>
    <property type="match status" value="1"/>
</dbReference>
<dbReference type="Gene3D" id="3.40.50.300">
    <property type="entry name" value="P-loop containing nucleotide triphosphate hydrolases"/>
    <property type="match status" value="2"/>
</dbReference>
<dbReference type="Pfam" id="PF13374">
    <property type="entry name" value="TPR_10"/>
    <property type="match status" value="3"/>
</dbReference>
<reference evidence="4" key="1">
    <citation type="journal article" date="2019" name="Int. J. Syst. Evol. Microbiol.">
        <title>The Global Catalogue of Microorganisms (GCM) 10K type strain sequencing project: providing services to taxonomists for standard genome sequencing and annotation.</title>
        <authorList>
            <consortium name="The Broad Institute Genomics Platform"/>
            <consortium name="The Broad Institute Genome Sequencing Center for Infectious Disease"/>
            <person name="Wu L."/>
            <person name="Ma J."/>
        </authorList>
    </citation>
    <scope>NUCLEOTIDE SEQUENCE [LARGE SCALE GENOMIC DNA]</scope>
    <source>
        <strain evidence="4">CGMCC 4.7132</strain>
    </source>
</reference>
<comment type="caution">
    <text evidence="3">The sequence shown here is derived from an EMBL/GenBank/DDBJ whole genome shotgun (WGS) entry which is preliminary data.</text>
</comment>
<dbReference type="RefSeq" id="WP_380839549.1">
    <property type="nucleotide sequence ID" value="NZ_JBHSFP010000005.1"/>
</dbReference>
<accession>A0ABV9CDP0</accession>
<evidence type="ECO:0000313" key="4">
    <source>
        <dbReference type="Proteomes" id="UP001596004"/>
    </source>
</evidence>
<dbReference type="PANTHER" id="PTHR46082">
    <property type="entry name" value="ATP/GTP-BINDING PROTEIN-RELATED"/>
    <property type="match status" value="1"/>
</dbReference>
<dbReference type="InterPro" id="IPR011990">
    <property type="entry name" value="TPR-like_helical_dom_sf"/>
</dbReference>
<name>A0ABV9CDP0_9ACTN</name>
<evidence type="ECO:0000313" key="3">
    <source>
        <dbReference type="EMBL" id="MFC4531168.1"/>
    </source>
</evidence>
<sequence>MSDAPEGHVITFYSYKGGTGRTMAVANTAWILASNGKRVLILDWDLESPGLHKFFHPFLDADRVGATPGIIDMINEYSLATLQAGTRPADWHVDYARVQRHAVSLDWDDFPGEGTLDFVSAGRQNLDYASLISSFDWDNFYTRLGGGQFFDALRADMKARYDYILIDSRTGLSDIADICTVHLPDTVVVCFTLSDQSIEGASSVAQTIKTRYRNRDIRVLPVPMRIDDGEKEKLDAGRDLAKRRFEGFPQGMTLDDLRHYWGAVEIPYKPFYAYEETLAAFGDSPGSPTSLLSAFERLTSMITRGEIASLPALREDLRLTVRETFVRRPATAPAEVLLSYVPEDRMWADWIASVLEQSGLEVVRHDQDDAANTSESAQRKASTSRHVVAVVSAAYMRSTQPHTLWKPTTAAEPKGPRSKIVSVRVADVRMGAPLGDRPTVDLTRLNESQAVEALLRVLGRPPQSTKSMEGAAPAGPRFPGIRPPVWNVANRNAVFTGRNTVLEQLRDQIVGNSKTVVLPQALFGLGGVGKTQVALEYAHRFMADYDVVWWVAAEHLELINPEMAELAEKLGVRVGDSVAEAAKAAREALRMGRPYSRWLLVFDNADDPKELEPYMPSGSGHILITSRNPAWSRVADPLEVDVFTREESIEHLRRRAPGLDVEDAARVANALGDLPLAIEQAGAWLEQTGMPPEQYLGQLTEMLKIGEQPADYPTPVAATWNVSFERLRQQSPASVRLLELLAFFGPEPVSLYMLHSDAMVECLVPYDDAMREKVMLGPAIRQLGRYALARVDLADNSIQVHRLIQAVVRDRMNDDERETTVHDVHRVLVAARPRVGEVDDPKNWPRYDEIWPHLVPSKAAECDEEETRRLLIDRVRYLWRRGEFQASLDLGNRLEEVWNIKLGTGDRQTVHLRFHLANTLRSMGRYAEAHLVDTEVLTHQTRELGESHPYTLLTAGSLAADLRALGKFQEALDLDGQTYERVKDLFGEDHNRTLMAANNLGVSLRLTGGFARARELDQEIVDSRHKVIGELHPHTLDTVANLGRDQRELGHFTESVETTRVDLAHYSRVLGDGHIETLRTATSLATSLRRNGAEAEARQLIEQTHSSYVQHYGDAHPGTLLCRLELASCLATMGEIAAAHERASDVMRHFTGTLGADHPYTLACANNIASYQRALGRLPEAKRLAEASLAGLAEQVGEDHPMTLLAAINVASCLAELSEPAAEVVDRRTLARLREILGSEHPDTLVCEANLAMTLNTVGRTAEARQCRERVLHAMRKALGDDHPHIADLAAWRRISRDLEPQPW</sequence>
<feature type="domain" description="TIR" evidence="1">
    <location>
        <begin position="336"/>
        <end position="455"/>
    </location>
</feature>
<dbReference type="InterPro" id="IPR053137">
    <property type="entry name" value="NLR-like"/>
</dbReference>
<dbReference type="InterPro" id="IPR027417">
    <property type="entry name" value="P-loop_NTPase"/>
</dbReference>
<dbReference type="SUPFAM" id="SSF52540">
    <property type="entry name" value="P-loop containing nucleoside triphosphate hydrolases"/>
    <property type="match status" value="2"/>
</dbReference>
<dbReference type="NCBIfam" id="NF047398">
    <property type="entry name" value="AAA_KGGVGR"/>
    <property type="match status" value="1"/>
</dbReference>